<feature type="domain" description="Zn(2)-C6 fungal-type" evidence="4">
    <location>
        <begin position="81"/>
        <end position="110"/>
    </location>
</feature>
<keyword evidence="6" id="KW-1185">Reference proteome</keyword>
<dbReference type="InterPro" id="IPR036864">
    <property type="entry name" value="Zn2-C6_fun-type_DNA-bd_sf"/>
</dbReference>
<dbReference type="InterPro" id="IPR001138">
    <property type="entry name" value="Zn2Cys6_DnaBD"/>
</dbReference>
<accession>A0A0P1BF93</accession>
<feature type="compositionally biased region" description="Polar residues" evidence="3">
    <location>
        <begin position="861"/>
        <end position="872"/>
    </location>
</feature>
<organism evidence="5 6">
    <name type="scientific">Ceraceosorus bombacis</name>
    <dbReference type="NCBI Taxonomy" id="401625"/>
    <lineage>
        <taxon>Eukaryota</taxon>
        <taxon>Fungi</taxon>
        <taxon>Dikarya</taxon>
        <taxon>Basidiomycota</taxon>
        <taxon>Ustilaginomycotina</taxon>
        <taxon>Exobasidiomycetes</taxon>
        <taxon>Ceraceosorales</taxon>
        <taxon>Ceraceosoraceae</taxon>
        <taxon>Ceraceosorus</taxon>
    </lineage>
</organism>
<dbReference type="PROSITE" id="PS50048">
    <property type="entry name" value="ZN2_CY6_FUNGAL_2"/>
    <property type="match status" value="1"/>
</dbReference>
<dbReference type="AlphaFoldDB" id="A0A0P1BF93"/>
<evidence type="ECO:0000256" key="2">
    <source>
        <dbReference type="ARBA" id="ARBA00023242"/>
    </source>
</evidence>
<evidence type="ECO:0000259" key="4">
    <source>
        <dbReference type="PROSITE" id="PS50048"/>
    </source>
</evidence>
<dbReference type="PANTHER" id="PTHR31001">
    <property type="entry name" value="UNCHARACTERIZED TRANSCRIPTIONAL REGULATORY PROTEIN"/>
    <property type="match status" value="1"/>
</dbReference>
<comment type="subcellular location">
    <subcellularLocation>
        <location evidence="1">Nucleus</location>
    </subcellularLocation>
</comment>
<feature type="region of interest" description="Disordered" evidence="3">
    <location>
        <begin position="225"/>
        <end position="265"/>
    </location>
</feature>
<dbReference type="GO" id="GO:0008270">
    <property type="term" value="F:zinc ion binding"/>
    <property type="evidence" value="ECO:0007669"/>
    <property type="project" value="InterPro"/>
</dbReference>
<feature type="region of interest" description="Disordered" evidence="3">
    <location>
        <begin position="147"/>
        <end position="205"/>
    </location>
</feature>
<dbReference type="Pfam" id="PF00172">
    <property type="entry name" value="Zn_clus"/>
    <property type="match status" value="1"/>
</dbReference>
<dbReference type="STRING" id="401625.A0A0P1BF93"/>
<dbReference type="CDD" id="cd00067">
    <property type="entry name" value="GAL4"/>
    <property type="match status" value="1"/>
</dbReference>
<name>A0A0P1BF93_9BASI</name>
<dbReference type="PANTHER" id="PTHR31001:SF89">
    <property type="entry name" value="ZN(2)-C6 FUNGAL-TYPE DOMAIN-CONTAINING PROTEIN"/>
    <property type="match status" value="1"/>
</dbReference>
<dbReference type="SMART" id="SM00066">
    <property type="entry name" value="GAL4"/>
    <property type="match status" value="1"/>
</dbReference>
<evidence type="ECO:0000256" key="1">
    <source>
        <dbReference type="ARBA" id="ARBA00004123"/>
    </source>
</evidence>
<evidence type="ECO:0000256" key="3">
    <source>
        <dbReference type="SAM" id="MobiDB-lite"/>
    </source>
</evidence>
<evidence type="ECO:0000313" key="6">
    <source>
        <dbReference type="Proteomes" id="UP000054845"/>
    </source>
</evidence>
<reference evidence="5 6" key="1">
    <citation type="submission" date="2014-09" db="EMBL/GenBank/DDBJ databases">
        <authorList>
            <person name="Magalhaes I.L.F."/>
            <person name="Oliveira U."/>
            <person name="Santos F.R."/>
            <person name="Vidigal T.H.D.A."/>
            <person name="Brescovit A.D."/>
            <person name="Santos A.J."/>
        </authorList>
    </citation>
    <scope>NUCLEOTIDE SEQUENCE [LARGE SCALE GENOMIC DNA]</scope>
</reference>
<keyword evidence="2" id="KW-0539">Nucleus</keyword>
<dbReference type="Proteomes" id="UP000054845">
    <property type="component" value="Unassembled WGS sequence"/>
</dbReference>
<dbReference type="CDD" id="cd12148">
    <property type="entry name" value="fungal_TF_MHR"/>
    <property type="match status" value="1"/>
</dbReference>
<feature type="region of interest" description="Disordered" evidence="3">
    <location>
        <begin position="59"/>
        <end position="81"/>
    </location>
</feature>
<dbReference type="PROSITE" id="PS00463">
    <property type="entry name" value="ZN2_CY6_FUNGAL_1"/>
    <property type="match status" value="1"/>
</dbReference>
<protein>
    <recommendedName>
        <fullName evidence="4">Zn(2)-C6 fungal-type domain-containing protein</fullName>
    </recommendedName>
</protein>
<proteinExistence type="predicted"/>
<dbReference type="EMBL" id="CCYA01000243">
    <property type="protein sequence ID" value="CEH14580.1"/>
    <property type="molecule type" value="Genomic_DNA"/>
</dbReference>
<feature type="compositionally biased region" description="Polar residues" evidence="3">
    <location>
        <begin position="243"/>
        <end position="254"/>
    </location>
</feature>
<dbReference type="OrthoDB" id="39175at2759"/>
<dbReference type="GO" id="GO:0000981">
    <property type="term" value="F:DNA-binding transcription factor activity, RNA polymerase II-specific"/>
    <property type="evidence" value="ECO:0007669"/>
    <property type="project" value="InterPro"/>
</dbReference>
<feature type="region of interest" description="Disordered" evidence="3">
    <location>
        <begin position="856"/>
        <end position="877"/>
    </location>
</feature>
<dbReference type="Gene3D" id="4.10.240.10">
    <property type="entry name" value="Zn(2)-C6 fungal-type DNA-binding domain"/>
    <property type="match status" value="1"/>
</dbReference>
<dbReference type="SUPFAM" id="SSF57701">
    <property type="entry name" value="Zn2/Cys6 DNA-binding domain"/>
    <property type="match status" value="1"/>
</dbReference>
<sequence length="949" mass="104494">MSHVTSSPIWHEGAFSAEQYRQSAPAVPLQMVPPNAQLRGRMPPSLGHARHFTTPIAAPAQGPTIAHDEARPSDSNGLTPSCSRCRQKKLRCDFQTPCSNCIGKGLQSECHKDVRIPRGRKRPKAESQLTDEEEIVKLRKRLAELEERAGGGRLTPSTSSANSLGGRVSTRSDKPLRHRHHATGPADDRSGGNSSPGSRSHLSSSFVTATRDIIGSQEGLSIHLPLSGSASSDSFRSVPHGSTVPSPHSASVNESVLMKPQTRTRSSKPLILSPLLPAERALRSLETVANPSAARTICGTSERDGLLKRLTGLSDDVPNAYWSDPANAEERIALFVEARAAIPDPIVVEELARTFLYRANHCGGHVVYTPWHKAATELLSIASPEQAVSAPMFQDVSNLGLWFLILSVGYHFHPNNGPTSHTRGFAAVHALRKSGIDPSVRWYGIAKRALAIEKDYVLKSLPALQCASLFLLLGRDDPAWLRMLRAMTIAGARDMGLPRLGSASYAREMTTNDFVRLETAVRVWNFLCVRDWCWSQRDGSYSLHPSQMTTRLPLNLNDADLEAGTTESKSSSNWTEMSFVIAQVGLAHCVREAADLRNANLDDTSRAVVECIDESFRRFLSAGLPHFYSVNSREATPPIMAPQRWMLHQQVFHQLLLVHRNHIASPVGRSTCLSLALGTLELFKQLRMMCPVIEGMYVNSHHLFAAGTLLLLDLFNDNVDDEHRANVRDKVSAAVQYMSPAPRAKQLLSTLLDEEAQYYEATRDRKAYVQRDRTLDLATLCDRVAEVIEQTPGLPRDDVNAIDDVRMPDHHLMPALIGLQSPTSDFNQTKPNLEHHLSQDKVGPNSAFEDPRFFGFDHRQGNTSASPSSRPNTGLMPRRGTVLSPALPSPAELARRAPRILAEGAITLPSIGVDHNLSSNQHNSFNIHPSFRSAVALYHQSRKAHLKNV</sequence>
<dbReference type="InterPro" id="IPR050613">
    <property type="entry name" value="Sec_Metabolite_Reg"/>
</dbReference>
<feature type="compositionally biased region" description="Low complexity" evidence="3">
    <location>
        <begin position="191"/>
        <end position="205"/>
    </location>
</feature>
<dbReference type="GO" id="GO:0005634">
    <property type="term" value="C:nucleus"/>
    <property type="evidence" value="ECO:0007669"/>
    <property type="project" value="UniProtKB-SubCell"/>
</dbReference>
<evidence type="ECO:0000313" key="5">
    <source>
        <dbReference type="EMBL" id="CEH14580.1"/>
    </source>
</evidence>